<dbReference type="EMBL" id="CAMXCT020005913">
    <property type="protein sequence ID" value="CAL1166946.1"/>
    <property type="molecule type" value="Genomic_DNA"/>
</dbReference>
<accession>A0A9P1GGX1</accession>
<protein>
    <submittedName>
        <fullName evidence="1">Uncharacterized protein</fullName>
    </submittedName>
</protein>
<name>A0A9P1GGX1_9DINO</name>
<sequence>MSDQVPPSDTSTALDQWDLVTHTSGDAQDKNEKLANVVYNEIKGQKTLRHEFYVWVASEIGVDPTIMYAGKFQDIPTAKPKEEGSVAPACVPLQLFSFSDDAGLTGAPELEKARLLLHLLCAYGFETVDESVKAQWKPEDDIAEGQLLFLKGQLRILTVLSLLAVVHRRKATLSVHPTLQQTLQKVRCVHVELTNRKAPKPDKVQGQKYLTVKNLLDLPPECRNVMFAYINKNGSPYSEDLLSSKKLLVNFNFKTTKVPKTSPWAGHWAKVSKDALCLWVQCLNAKWDRTSKPGRRQPTKVEGETLLEQCYLVFLRCNLGTSQSTSF</sequence>
<dbReference type="EMBL" id="CAMXCT010005913">
    <property type="protein sequence ID" value="CAI4013571.1"/>
    <property type="molecule type" value="Genomic_DNA"/>
</dbReference>
<organism evidence="1">
    <name type="scientific">Cladocopium goreaui</name>
    <dbReference type="NCBI Taxonomy" id="2562237"/>
    <lineage>
        <taxon>Eukaryota</taxon>
        <taxon>Sar</taxon>
        <taxon>Alveolata</taxon>
        <taxon>Dinophyceae</taxon>
        <taxon>Suessiales</taxon>
        <taxon>Symbiodiniaceae</taxon>
        <taxon>Cladocopium</taxon>
    </lineage>
</organism>
<reference evidence="1" key="1">
    <citation type="submission" date="2022-10" db="EMBL/GenBank/DDBJ databases">
        <authorList>
            <person name="Chen Y."/>
            <person name="Dougan E. K."/>
            <person name="Chan C."/>
            <person name="Rhodes N."/>
            <person name="Thang M."/>
        </authorList>
    </citation>
    <scope>NUCLEOTIDE SEQUENCE</scope>
</reference>
<dbReference type="EMBL" id="CAMXCT030005913">
    <property type="protein sequence ID" value="CAL4800883.1"/>
    <property type="molecule type" value="Genomic_DNA"/>
</dbReference>
<dbReference type="OrthoDB" id="440406at2759"/>
<keyword evidence="3" id="KW-1185">Reference proteome</keyword>
<reference evidence="2 3" key="2">
    <citation type="submission" date="2024-05" db="EMBL/GenBank/DDBJ databases">
        <authorList>
            <person name="Chen Y."/>
            <person name="Shah S."/>
            <person name="Dougan E. K."/>
            <person name="Thang M."/>
            <person name="Chan C."/>
        </authorList>
    </citation>
    <scope>NUCLEOTIDE SEQUENCE [LARGE SCALE GENOMIC DNA]</scope>
</reference>
<evidence type="ECO:0000313" key="2">
    <source>
        <dbReference type="EMBL" id="CAL4800883.1"/>
    </source>
</evidence>
<gene>
    <name evidence="1" type="ORF">C1SCF055_LOCUS38530</name>
</gene>
<dbReference type="Proteomes" id="UP001152797">
    <property type="component" value="Unassembled WGS sequence"/>
</dbReference>
<evidence type="ECO:0000313" key="3">
    <source>
        <dbReference type="Proteomes" id="UP001152797"/>
    </source>
</evidence>
<evidence type="ECO:0000313" key="1">
    <source>
        <dbReference type="EMBL" id="CAI4013571.1"/>
    </source>
</evidence>
<dbReference type="AlphaFoldDB" id="A0A9P1GGX1"/>
<comment type="caution">
    <text evidence="1">The sequence shown here is derived from an EMBL/GenBank/DDBJ whole genome shotgun (WGS) entry which is preliminary data.</text>
</comment>
<proteinExistence type="predicted"/>